<evidence type="ECO:0000313" key="2">
    <source>
        <dbReference type="EMBL" id="GJS60634.1"/>
    </source>
</evidence>
<sequence length="248" mass="28206">MKDKVLPNTSQVKFKKTKVEDHPRISSISNQTKSVTAVMKSLKFQNFECTVCFGNDQFAPILGYGDLVQGNITIKRVYYVEGLNHNLFSIGQFCDADLEVAFWKSTCFVRDLQGNDLLTVARLEAVRIFVTYAAHKSFPIYQMDVKMTFLNGQLKEEVYVAQPDGFVDPDHPEKVYHLRKALYGLKQAPRAYWMSKKQDCTAMSSAEAEYVALSASCAQVMWMRTQLQIIGLQTTYKKRIVLATLSQP</sequence>
<feature type="domain" description="Reverse transcriptase Ty1/copia-type" evidence="1">
    <location>
        <begin position="119"/>
        <end position="195"/>
    </location>
</feature>
<gene>
    <name evidence="2" type="ORF">Tco_0655418</name>
</gene>
<organism evidence="2 3">
    <name type="scientific">Tanacetum coccineum</name>
    <dbReference type="NCBI Taxonomy" id="301880"/>
    <lineage>
        <taxon>Eukaryota</taxon>
        <taxon>Viridiplantae</taxon>
        <taxon>Streptophyta</taxon>
        <taxon>Embryophyta</taxon>
        <taxon>Tracheophyta</taxon>
        <taxon>Spermatophyta</taxon>
        <taxon>Magnoliopsida</taxon>
        <taxon>eudicotyledons</taxon>
        <taxon>Gunneridae</taxon>
        <taxon>Pentapetalae</taxon>
        <taxon>asterids</taxon>
        <taxon>campanulids</taxon>
        <taxon>Asterales</taxon>
        <taxon>Asteraceae</taxon>
        <taxon>Asteroideae</taxon>
        <taxon>Anthemideae</taxon>
        <taxon>Anthemidinae</taxon>
        <taxon>Tanacetum</taxon>
    </lineage>
</organism>
<comment type="caution">
    <text evidence="2">The sequence shown here is derived from an EMBL/GenBank/DDBJ whole genome shotgun (WGS) entry which is preliminary data.</text>
</comment>
<name>A0ABQ4X5Z3_9ASTR</name>
<dbReference type="Pfam" id="PF07727">
    <property type="entry name" value="RVT_2"/>
    <property type="match status" value="1"/>
</dbReference>
<dbReference type="Proteomes" id="UP001151760">
    <property type="component" value="Unassembled WGS sequence"/>
</dbReference>
<keyword evidence="3" id="KW-1185">Reference proteome</keyword>
<accession>A0ABQ4X5Z3</accession>
<reference evidence="2" key="1">
    <citation type="journal article" date="2022" name="Int. J. Mol. Sci.">
        <title>Draft Genome of Tanacetum Coccineum: Genomic Comparison of Closely Related Tanacetum-Family Plants.</title>
        <authorList>
            <person name="Yamashiro T."/>
            <person name="Shiraishi A."/>
            <person name="Nakayama K."/>
            <person name="Satake H."/>
        </authorList>
    </citation>
    <scope>NUCLEOTIDE SEQUENCE</scope>
</reference>
<evidence type="ECO:0000313" key="3">
    <source>
        <dbReference type="Proteomes" id="UP001151760"/>
    </source>
</evidence>
<dbReference type="InterPro" id="IPR013103">
    <property type="entry name" value="RVT_2"/>
</dbReference>
<proteinExistence type="predicted"/>
<reference evidence="2" key="2">
    <citation type="submission" date="2022-01" db="EMBL/GenBank/DDBJ databases">
        <authorList>
            <person name="Yamashiro T."/>
            <person name="Shiraishi A."/>
            <person name="Satake H."/>
            <person name="Nakayama K."/>
        </authorList>
    </citation>
    <scope>NUCLEOTIDE SEQUENCE</scope>
</reference>
<dbReference type="EMBL" id="BQNB010009234">
    <property type="protein sequence ID" value="GJS60634.1"/>
    <property type="molecule type" value="Genomic_DNA"/>
</dbReference>
<evidence type="ECO:0000259" key="1">
    <source>
        <dbReference type="Pfam" id="PF07727"/>
    </source>
</evidence>
<protein>
    <submittedName>
        <fullName evidence="2">Retrovirus-related pol polyprotein from transposon TNT 1-94</fullName>
    </submittedName>
</protein>